<evidence type="ECO:0000313" key="11">
    <source>
        <dbReference type="Proteomes" id="UP000294543"/>
    </source>
</evidence>
<dbReference type="CDD" id="cd01556">
    <property type="entry name" value="EPSP_synthase"/>
    <property type="match status" value="1"/>
</dbReference>
<dbReference type="InterPro" id="IPR036968">
    <property type="entry name" value="Enolpyruvate_Tfrase_sf"/>
</dbReference>
<feature type="binding site" evidence="8">
    <location>
        <position position="167"/>
    </location>
    <ligand>
        <name>3-phosphoshikimate</name>
        <dbReference type="ChEBI" id="CHEBI:145989"/>
    </ligand>
</feature>
<dbReference type="FunFam" id="3.65.10.10:FF:000010">
    <property type="entry name" value="3-phosphoshikimate 1-carboxyvinyltransferase"/>
    <property type="match status" value="1"/>
</dbReference>
<comment type="similarity">
    <text evidence="2 8">Belongs to the EPSP synthase family.</text>
</comment>
<dbReference type="SUPFAM" id="SSF55205">
    <property type="entry name" value="EPT/RTPC-like"/>
    <property type="match status" value="1"/>
</dbReference>
<dbReference type="PROSITE" id="PS00885">
    <property type="entry name" value="EPSP_SYNTHASE_2"/>
    <property type="match status" value="1"/>
</dbReference>
<feature type="binding site" evidence="8">
    <location>
        <position position="126"/>
    </location>
    <ligand>
        <name>phosphoenolpyruvate</name>
        <dbReference type="ChEBI" id="CHEBI:58702"/>
    </ligand>
</feature>
<dbReference type="HAMAP" id="MF_00210">
    <property type="entry name" value="EPSP_synth"/>
    <property type="match status" value="1"/>
</dbReference>
<evidence type="ECO:0000259" key="9">
    <source>
        <dbReference type="Pfam" id="PF00275"/>
    </source>
</evidence>
<accession>A0A4R4WQN0</accession>
<comment type="pathway">
    <text evidence="1 8">Metabolic intermediate biosynthesis; chorismate biosynthesis; chorismate from D-erythrose 4-phosphate and phosphoenolpyruvate: step 6/7.</text>
</comment>
<evidence type="ECO:0000256" key="3">
    <source>
        <dbReference type="ARBA" id="ARBA00022490"/>
    </source>
</evidence>
<feature type="binding site" evidence="8">
    <location>
        <position position="382"/>
    </location>
    <ligand>
        <name>phosphoenolpyruvate</name>
        <dbReference type="ChEBI" id="CHEBI:58702"/>
    </ligand>
</feature>
<evidence type="ECO:0000256" key="1">
    <source>
        <dbReference type="ARBA" id="ARBA00004811"/>
    </source>
</evidence>
<keyword evidence="11" id="KW-1185">Reference proteome</keyword>
<evidence type="ECO:0000256" key="5">
    <source>
        <dbReference type="ARBA" id="ARBA00022679"/>
    </source>
</evidence>
<feature type="binding site" evidence="8">
    <location>
        <position position="407"/>
    </location>
    <ligand>
        <name>phosphoenolpyruvate</name>
        <dbReference type="ChEBI" id="CHEBI:58702"/>
    </ligand>
</feature>
<feature type="binding site" evidence="8">
    <location>
        <position position="26"/>
    </location>
    <ligand>
        <name>3-phosphoshikimate</name>
        <dbReference type="ChEBI" id="CHEBI:145989"/>
    </ligand>
</feature>
<dbReference type="GO" id="GO:0009073">
    <property type="term" value="P:aromatic amino acid family biosynthetic process"/>
    <property type="evidence" value="ECO:0007669"/>
    <property type="project" value="UniProtKB-KW"/>
</dbReference>
<reference evidence="10 11" key="1">
    <citation type="submission" date="2019-03" db="EMBL/GenBank/DDBJ databases">
        <title>Draft genome sequences of novel Actinobacteria.</title>
        <authorList>
            <person name="Sahin N."/>
            <person name="Ay H."/>
            <person name="Saygin H."/>
        </authorList>
    </citation>
    <scope>NUCLEOTIDE SEQUENCE [LARGE SCALE GENOMIC DNA]</scope>
    <source>
        <strain evidence="10 11">KC712</strain>
    </source>
</reference>
<comment type="caution">
    <text evidence="10">The sequence shown here is derived from an EMBL/GenBank/DDBJ whole genome shotgun (WGS) entry which is preliminary data.</text>
</comment>
<dbReference type="EC" id="2.5.1.19" evidence="8"/>
<feature type="active site" description="Proton acceptor" evidence="8">
    <location>
        <position position="310"/>
    </location>
</feature>
<dbReference type="PROSITE" id="PS00104">
    <property type="entry name" value="EPSP_SYNTHASE_1"/>
    <property type="match status" value="1"/>
</dbReference>
<dbReference type="InterPro" id="IPR023193">
    <property type="entry name" value="EPSP_synthase_CS"/>
</dbReference>
<dbReference type="FunFam" id="3.65.10.10:FF:000011">
    <property type="entry name" value="3-phosphoshikimate 1-carboxyvinyltransferase"/>
    <property type="match status" value="1"/>
</dbReference>
<dbReference type="AlphaFoldDB" id="A0A4R4WQN0"/>
<dbReference type="Pfam" id="PF00275">
    <property type="entry name" value="EPSP_synthase"/>
    <property type="match status" value="1"/>
</dbReference>
<feature type="binding site" evidence="8">
    <location>
        <position position="98"/>
    </location>
    <ligand>
        <name>phosphoenolpyruvate</name>
        <dbReference type="ChEBI" id="CHEBI:58702"/>
    </ligand>
</feature>
<dbReference type="GO" id="GO:0003866">
    <property type="term" value="F:3-phosphoshikimate 1-carboxyvinyltransferase activity"/>
    <property type="evidence" value="ECO:0007669"/>
    <property type="project" value="UniProtKB-UniRule"/>
</dbReference>
<dbReference type="InterPro" id="IPR006264">
    <property type="entry name" value="EPSP_synthase"/>
</dbReference>
<feature type="binding site" evidence="8">
    <location>
        <position position="337"/>
    </location>
    <ligand>
        <name>3-phosphoshikimate</name>
        <dbReference type="ChEBI" id="CHEBI:145989"/>
    </ligand>
</feature>
<feature type="binding site" evidence="8">
    <location>
        <position position="30"/>
    </location>
    <ligand>
        <name>3-phosphoshikimate</name>
        <dbReference type="ChEBI" id="CHEBI:145989"/>
    </ligand>
</feature>
<keyword evidence="3 8" id="KW-0963">Cytoplasm</keyword>
<feature type="binding site" evidence="8">
    <location>
        <position position="169"/>
    </location>
    <ligand>
        <name>3-phosphoshikimate</name>
        <dbReference type="ChEBI" id="CHEBI:145989"/>
    </ligand>
</feature>
<dbReference type="Gene3D" id="3.65.10.10">
    <property type="entry name" value="Enolpyruvate transferase domain"/>
    <property type="match status" value="2"/>
</dbReference>
<feature type="binding site" evidence="8">
    <location>
        <position position="341"/>
    </location>
    <ligand>
        <name>phosphoenolpyruvate</name>
        <dbReference type="ChEBI" id="CHEBI:58702"/>
    </ligand>
</feature>
<dbReference type="NCBIfam" id="TIGR01356">
    <property type="entry name" value="aroA"/>
    <property type="match status" value="1"/>
</dbReference>
<evidence type="ECO:0000256" key="4">
    <source>
        <dbReference type="ARBA" id="ARBA00022605"/>
    </source>
</evidence>
<protein>
    <recommendedName>
        <fullName evidence="8">3-phosphoshikimate 1-carboxyvinyltransferase</fullName>
        <ecNumber evidence="8">2.5.1.19</ecNumber>
    </recommendedName>
    <alternativeName>
        <fullName evidence="8">5-enolpyruvylshikimate-3-phosphate synthase</fullName>
        <shortName evidence="8">EPSP synthase</shortName>
        <shortName evidence="8">EPSPS</shortName>
    </alternativeName>
</protein>
<dbReference type="GO" id="GO:0008652">
    <property type="term" value="P:amino acid biosynthetic process"/>
    <property type="evidence" value="ECO:0007669"/>
    <property type="project" value="UniProtKB-KW"/>
</dbReference>
<feature type="binding site" evidence="8">
    <location>
        <position position="310"/>
    </location>
    <ligand>
        <name>3-phosphoshikimate</name>
        <dbReference type="ChEBI" id="CHEBI:145989"/>
    </ligand>
</feature>
<comment type="caution">
    <text evidence="8">Lacks conserved residue(s) required for the propagation of feature annotation.</text>
</comment>
<comment type="subunit">
    <text evidence="8">Monomer.</text>
</comment>
<dbReference type="PIRSF" id="PIRSF000505">
    <property type="entry name" value="EPSPS"/>
    <property type="match status" value="1"/>
</dbReference>
<dbReference type="UniPathway" id="UPA00053">
    <property type="reaction ID" value="UER00089"/>
</dbReference>
<dbReference type="InterPro" id="IPR013792">
    <property type="entry name" value="RNA3'P_cycl/enolpyr_Trfase_a/b"/>
</dbReference>
<evidence type="ECO:0000256" key="7">
    <source>
        <dbReference type="ARBA" id="ARBA00044633"/>
    </source>
</evidence>
<comment type="subcellular location">
    <subcellularLocation>
        <location evidence="8">Cytoplasm</location>
    </subcellularLocation>
</comment>
<evidence type="ECO:0000256" key="6">
    <source>
        <dbReference type="ARBA" id="ARBA00023141"/>
    </source>
</evidence>
<feature type="binding site" evidence="8">
    <location>
        <position position="25"/>
    </location>
    <ligand>
        <name>phosphoenolpyruvate</name>
        <dbReference type="ChEBI" id="CHEBI:58702"/>
    </ligand>
</feature>
<feature type="binding site" evidence="8">
    <location>
        <position position="25"/>
    </location>
    <ligand>
        <name>3-phosphoshikimate</name>
        <dbReference type="ChEBI" id="CHEBI:145989"/>
    </ligand>
</feature>
<feature type="domain" description="Enolpyruvate transferase" evidence="9">
    <location>
        <begin position="11"/>
        <end position="415"/>
    </location>
</feature>
<name>A0A4R4WQN0_9ACTN</name>
<sequence length="423" mass="43603">MPAPLWPAPTATTPVSATVSLPGSKSVTNRALLLAALADGPGVVRGALRSRDADLMAAALRALGTTLVAGGESAAGVDWHVTPGPVRGGVSIDAGLAGTVMRFVPPMAALADGPVHFDGDPHARKRPMGPILDALRSLKARVDNDALPFTITGPVTGGEVTLDASGSSQFVSGLLLAAARFEKGVTIRHVGPPVPSQPHIEMTVQMLRAAGVTVDDGERDVWRVEPGRIAARDVTVEPDLSNAAPFLAAALVTGGTVTIPAWPAETTQPGDALRGLLTSMGATVTRTADLVVTGTGEITGVDADLHEVGELTPTIAALAALARTPSRIRGVSHLRGHETDRLAALATEINHLGGDAEETEDGLVIRPRPLLGGTFHSYDDHRMATAGAVIGLAVPGVRVENVATTAKTLPEFVQMWAAMLDTR</sequence>
<keyword evidence="4 8" id="KW-0028">Amino-acid biosynthesis</keyword>
<dbReference type="EMBL" id="SMKP01000052">
    <property type="protein sequence ID" value="TDD19843.1"/>
    <property type="molecule type" value="Genomic_DNA"/>
</dbReference>
<evidence type="ECO:0000256" key="2">
    <source>
        <dbReference type="ARBA" id="ARBA00009948"/>
    </source>
</evidence>
<evidence type="ECO:0000256" key="8">
    <source>
        <dbReference type="HAMAP-Rule" id="MF_00210"/>
    </source>
</evidence>
<feature type="binding site" evidence="8">
    <location>
        <position position="168"/>
    </location>
    <ligand>
        <name>3-phosphoshikimate</name>
        <dbReference type="ChEBI" id="CHEBI:145989"/>
    </ligand>
</feature>
<dbReference type="PANTHER" id="PTHR21090:SF5">
    <property type="entry name" value="PENTAFUNCTIONAL AROM POLYPEPTIDE"/>
    <property type="match status" value="1"/>
</dbReference>
<dbReference type="Proteomes" id="UP000294543">
    <property type="component" value="Unassembled WGS sequence"/>
</dbReference>
<dbReference type="GO" id="GO:0009423">
    <property type="term" value="P:chorismate biosynthetic process"/>
    <property type="evidence" value="ECO:0007669"/>
    <property type="project" value="UniProtKB-UniRule"/>
</dbReference>
<feature type="binding site" evidence="8">
    <location>
        <position position="196"/>
    </location>
    <ligand>
        <name>3-phosphoshikimate</name>
        <dbReference type="ChEBI" id="CHEBI:145989"/>
    </ligand>
</feature>
<gene>
    <name evidence="8 10" type="primary">aroA</name>
    <name evidence="10" type="ORF">E1294_19535</name>
</gene>
<dbReference type="InterPro" id="IPR001986">
    <property type="entry name" value="Enolpyruvate_Tfrase_dom"/>
</dbReference>
<feature type="binding site" evidence="8">
    <location>
        <position position="169"/>
    </location>
    <ligand>
        <name>phosphoenolpyruvate</name>
        <dbReference type="ChEBI" id="CHEBI:58702"/>
    </ligand>
</feature>
<keyword evidence="5 8" id="KW-0808">Transferase</keyword>
<dbReference type="GO" id="GO:0005737">
    <property type="term" value="C:cytoplasm"/>
    <property type="evidence" value="ECO:0007669"/>
    <property type="project" value="UniProtKB-SubCell"/>
</dbReference>
<organism evidence="10 11">
    <name type="scientific">Nonomuraea diastatica</name>
    <dbReference type="NCBI Taxonomy" id="1848329"/>
    <lineage>
        <taxon>Bacteria</taxon>
        <taxon>Bacillati</taxon>
        <taxon>Actinomycetota</taxon>
        <taxon>Actinomycetes</taxon>
        <taxon>Streptosporangiales</taxon>
        <taxon>Streptosporangiaceae</taxon>
        <taxon>Nonomuraea</taxon>
    </lineage>
</organism>
<dbReference type="OrthoDB" id="9809920at2"/>
<comment type="function">
    <text evidence="8">Catalyzes the transfer of the enolpyruvyl moiety of phosphoenolpyruvate (PEP) to the 5-hydroxyl of shikimate-3-phosphate (S3P) to produce enolpyruvyl shikimate-3-phosphate and inorganic phosphate.</text>
</comment>
<keyword evidence="6 8" id="KW-0057">Aromatic amino acid biosynthesis</keyword>
<evidence type="ECO:0000313" key="10">
    <source>
        <dbReference type="EMBL" id="TDD19843.1"/>
    </source>
</evidence>
<comment type="catalytic activity">
    <reaction evidence="7">
        <text>3-phosphoshikimate + phosphoenolpyruvate = 5-O-(1-carboxyvinyl)-3-phosphoshikimate + phosphate</text>
        <dbReference type="Rhea" id="RHEA:21256"/>
        <dbReference type="ChEBI" id="CHEBI:43474"/>
        <dbReference type="ChEBI" id="CHEBI:57701"/>
        <dbReference type="ChEBI" id="CHEBI:58702"/>
        <dbReference type="ChEBI" id="CHEBI:145989"/>
        <dbReference type="EC" id="2.5.1.19"/>
    </reaction>
    <physiologicalReaction direction="left-to-right" evidence="7">
        <dbReference type="Rhea" id="RHEA:21257"/>
    </physiologicalReaction>
</comment>
<dbReference type="RefSeq" id="WP_132510079.1">
    <property type="nucleotide sequence ID" value="NZ_SMKP01000052.1"/>
</dbReference>
<dbReference type="PANTHER" id="PTHR21090">
    <property type="entry name" value="AROM/DEHYDROQUINATE SYNTHASE"/>
    <property type="match status" value="1"/>
</dbReference>
<proteinExistence type="inferred from homology"/>